<sequence>MKNAWKIYLLAIVSFLVGTSEYIISGILDKIADSLGITITAAGQLITIFSLVYAVLTPVLMALTAKLERQRLLVYSLGLFVVANLLSFALPGYVPFVIARIIMAMGAGMVVVTALGIAARIAPQGKQASSIATVVMGFTASLIIGVPLGRVTAAAFGWKSVFGLIAVLGMVAMVVLYKAIPKIQGDAPVPLLQQFALLRKPKVALGLGITFFWLGGYSVAYTYLSPYLLSVSGLGEQWISAALFAFGIASLIGSKFGGYSTDRWGVPLTLTFGMIIHIFALALLSVTNASAAAFPVFAMLILWSLSAWSSGPTQQFNLVQLEPESSGVMLGLNQSMMQLSMAAGAGLGGIAVDSISLSSITWLGAAGVAIAVGLALVLFRIGKQEKEAGQTVVSS</sequence>
<dbReference type="PANTHER" id="PTHR43124">
    <property type="entry name" value="PURINE EFFLUX PUMP PBUE"/>
    <property type="match status" value="1"/>
</dbReference>
<feature type="transmembrane region" description="Helical" evidence="7">
    <location>
        <begin position="34"/>
        <end position="60"/>
    </location>
</feature>
<dbReference type="InterPro" id="IPR036259">
    <property type="entry name" value="MFS_trans_sf"/>
</dbReference>
<evidence type="ECO:0000256" key="3">
    <source>
        <dbReference type="ARBA" id="ARBA00022475"/>
    </source>
</evidence>
<dbReference type="InterPro" id="IPR050189">
    <property type="entry name" value="MFS_Efflux_Transporters"/>
</dbReference>
<dbReference type="SUPFAM" id="SSF103473">
    <property type="entry name" value="MFS general substrate transporter"/>
    <property type="match status" value="1"/>
</dbReference>
<dbReference type="KEGG" id="pib:BBD41_21690"/>
<organism evidence="9">
    <name type="scientific">Paenibacillus ihbetae</name>
    <dbReference type="NCBI Taxonomy" id="1870820"/>
    <lineage>
        <taxon>Bacteria</taxon>
        <taxon>Bacillati</taxon>
        <taxon>Bacillota</taxon>
        <taxon>Bacilli</taxon>
        <taxon>Bacillales</taxon>
        <taxon>Paenibacillaceae</taxon>
        <taxon>Paenibacillus</taxon>
    </lineage>
</organism>
<feature type="transmembrane region" description="Helical" evidence="7">
    <location>
        <begin position="131"/>
        <end position="149"/>
    </location>
</feature>
<dbReference type="GO" id="GO:0022857">
    <property type="term" value="F:transmembrane transporter activity"/>
    <property type="evidence" value="ECO:0007669"/>
    <property type="project" value="InterPro"/>
</dbReference>
<dbReference type="Pfam" id="PF07690">
    <property type="entry name" value="MFS_1"/>
    <property type="match status" value="1"/>
</dbReference>
<keyword evidence="3" id="KW-1003">Cell membrane</keyword>
<protein>
    <submittedName>
        <fullName evidence="9">MFS transporter</fullName>
    </submittedName>
</protein>
<feature type="transmembrane region" description="Helical" evidence="7">
    <location>
        <begin position="161"/>
        <end position="180"/>
    </location>
</feature>
<feature type="transmembrane region" description="Helical" evidence="7">
    <location>
        <begin position="72"/>
        <end position="90"/>
    </location>
</feature>
<feature type="transmembrane region" description="Helical" evidence="7">
    <location>
        <begin position="7"/>
        <end position="28"/>
    </location>
</feature>
<evidence type="ECO:0000259" key="8">
    <source>
        <dbReference type="PROSITE" id="PS50850"/>
    </source>
</evidence>
<dbReference type="GO" id="GO:0005886">
    <property type="term" value="C:plasma membrane"/>
    <property type="evidence" value="ECO:0007669"/>
    <property type="project" value="UniProtKB-SubCell"/>
</dbReference>
<feature type="transmembrane region" description="Helical" evidence="7">
    <location>
        <begin position="201"/>
        <end position="221"/>
    </location>
</feature>
<dbReference type="PANTHER" id="PTHR43124:SF10">
    <property type="entry name" value="PURINE EFFLUX PUMP PBUE"/>
    <property type="match status" value="1"/>
</dbReference>
<dbReference type="PROSITE" id="PS50850">
    <property type="entry name" value="MFS"/>
    <property type="match status" value="1"/>
</dbReference>
<dbReference type="InterPro" id="IPR011701">
    <property type="entry name" value="MFS"/>
</dbReference>
<keyword evidence="2" id="KW-0813">Transport</keyword>
<dbReference type="Gene3D" id="1.20.1250.20">
    <property type="entry name" value="MFS general substrate transporter like domains"/>
    <property type="match status" value="2"/>
</dbReference>
<dbReference type="CDD" id="cd17324">
    <property type="entry name" value="MFS_NepI_like"/>
    <property type="match status" value="1"/>
</dbReference>
<gene>
    <name evidence="9" type="ORF">BBD41_21690</name>
</gene>
<feature type="domain" description="Major facilitator superfamily (MFS) profile" evidence="8">
    <location>
        <begin position="6"/>
        <end position="385"/>
    </location>
</feature>
<evidence type="ECO:0000256" key="2">
    <source>
        <dbReference type="ARBA" id="ARBA00022448"/>
    </source>
</evidence>
<evidence type="ECO:0000256" key="7">
    <source>
        <dbReference type="SAM" id="Phobius"/>
    </source>
</evidence>
<accession>A0A1B2E4R4</accession>
<keyword evidence="6 7" id="KW-0472">Membrane</keyword>
<evidence type="ECO:0000256" key="5">
    <source>
        <dbReference type="ARBA" id="ARBA00022989"/>
    </source>
</evidence>
<evidence type="ECO:0000256" key="6">
    <source>
        <dbReference type="ARBA" id="ARBA00023136"/>
    </source>
</evidence>
<comment type="subcellular location">
    <subcellularLocation>
        <location evidence="1">Cell membrane</location>
        <topology evidence="1">Multi-pass membrane protein</topology>
    </subcellularLocation>
</comment>
<feature type="transmembrane region" description="Helical" evidence="7">
    <location>
        <begin position="227"/>
        <end position="252"/>
    </location>
</feature>
<reference evidence="9" key="1">
    <citation type="submission" date="2016-08" db="EMBL/GenBank/DDBJ databases">
        <title>Complete Genome Seqeunce of Paenibacillus sp. nov. IHBB 9852 from high altitute lake of Indian trans-Himalayas.</title>
        <authorList>
            <person name="Kiran S."/>
            <person name="Swarnkar M.K."/>
            <person name="Rana A."/>
            <person name="Tewari R."/>
            <person name="Gulati A."/>
        </authorList>
    </citation>
    <scope>NUCLEOTIDE SEQUENCE [LARGE SCALE GENOMIC DNA]</scope>
    <source>
        <strain evidence="9">IHBB 9852</strain>
    </source>
</reference>
<proteinExistence type="predicted"/>
<name>A0A1B2E4R4_9BACL</name>
<dbReference type="RefSeq" id="WP_099478716.1">
    <property type="nucleotide sequence ID" value="NZ_CP016809.1"/>
</dbReference>
<feature type="transmembrane region" description="Helical" evidence="7">
    <location>
        <begin position="96"/>
        <end position="119"/>
    </location>
</feature>
<feature type="transmembrane region" description="Helical" evidence="7">
    <location>
        <begin position="292"/>
        <end position="309"/>
    </location>
</feature>
<dbReference type="InterPro" id="IPR020846">
    <property type="entry name" value="MFS_dom"/>
</dbReference>
<evidence type="ECO:0000256" key="1">
    <source>
        <dbReference type="ARBA" id="ARBA00004651"/>
    </source>
</evidence>
<keyword evidence="4 7" id="KW-0812">Transmembrane</keyword>
<feature type="transmembrane region" description="Helical" evidence="7">
    <location>
        <begin position="357"/>
        <end position="379"/>
    </location>
</feature>
<dbReference type="AlphaFoldDB" id="A0A1B2E4R4"/>
<keyword evidence="5 7" id="KW-1133">Transmembrane helix</keyword>
<dbReference type="EMBL" id="CP016809">
    <property type="protein sequence ID" value="ANY74965.1"/>
    <property type="molecule type" value="Genomic_DNA"/>
</dbReference>
<evidence type="ECO:0000256" key="4">
    <source>
        <dbReference type="ARBA" id="ARBA00022692"/>
    </source>
</evidence>
<evidence type="ECO:0000313" key="9">
    <source>
        <dbReference type="EMBL" id="ANY74965.1"/>
    </source>
</evidence>